<dbReference type="PROSITE" id="PS50878">
    <property type="entry name" value="RT_POL"/>
    <property type="match status" value="1"/>
</dbReference>
<dbReference type="AlphaFoldDB" id="A0A921YWX7"/>
<dbReference type="CDD" id="cd01650">
    <property type="entry name" value="RT_nLTR_like"/>
    <property type="match status" value="1"/>
</dbReference>
<gene>
    <name evidence="2" type="ORF">O3G_MSEX004791</name>
</gene>
<sequence>MKLSKIIPLFKSGSTDDPTNFRPIYVLPSISKIFEKLMLIQIQNYFTKNNLFHNKQFGFTRGRSTTDAGVELIHNIYFAAWEDTQNALGVFCDLSKAFDCVHHDILIRKLSHYGVNGISLELFKSYLSNRVQIVDANGKQSPGSIVTMGVPKGSILGPFLFLIYINDLPYFIRDKCEVVLFADDTSLLFKIKRHELILDDVNNTLSK</sequence>
<evidence type="ECO:0000313" key="3">
    <source>
        <dbReference type="Proteomes" id="UP000791440"/>
    </source>
</evidence>
<protein>
    <recommendedName>
        <fullName evidence="1">Reverse transcriptase domain-containing protein</fullName>
    </recommendedName>
</protein>
<organism evidence="2 3">
    <name type="scientific">Manduca sexta</name>
    <name type="common">Tobacco hawkmoth</name>
    <name type="synonym">Tobacco hornworm</name>
    <dbReference type="NCBI Taxonomy" id="7130"/>
    <lineage>
        <taxon>Eukaryota</taxon>
        <taxon>Metazoa</taxon>
        <taxon>Ecdysozoa</taxon>
        <taxon>Arthropoda</taxon>
        <taxon>Hexapoda</taxon>
        <taxon>Insecta</taxon>
        <taxon>Pterygota</taxon>
        <taxon>Neoptera</taxon>
        <taxon>Endopterygota</taxon>
        <taxon>Lepidoptera</taxon>
        <taxon>Glossata</taxon>
        <taxon>Ditrysia</taxon>
        <taxon>Bombycoidea</taxon>
        <taxon>Sphingidae</taxon>
        <taxon>Sphinginae</taxon>
        <taxon>Sphingini</taxon>
        <taxon>Manduca</taxon>
    </lineage>
</organism>
<reference evidence="2" key="1">
    <citation type="journal article" date="2016" name="Insect Biochem. Mol. Biol.">
        <title>Multifaceted biological insights from a draft genome sequence of the tobacco hornworm moth, Manduca sexta.</title>
        <authorList>
            <person name="Kanost M.R."/>
            <person name="Arrese E.L."/>
            <person name="Cao X."/>
            <person name="Chen Y.R."/>
            <person name="Chellapilla S."/>
            <person name="Goldsmith M.R."/>
            <person name="Grosse-Wilde E."/>
            <person name="Heckel D.G."/>
            <person name="Herndon N."/>
            <person name="Jiang H."/>
            <person name="Papanicolaou A."/>
            <person name="Qu J."/>
            <person name="Soulages J.L."/>
            <person name="Vogel H."/>
            <person name="Walters J."/>
            <person name="Waterhouse R.M."/>
            <person name="Ahn S.J."/>
            <person name="Almeida F.C."/>
            <person name="An C."/>
            <person name="Aqrawi P."/>
            <person name="Bretschneider A."/>
            <person name="Bryant W.B."/>
            <person name="Bucks S."/>
            <person name="Chao H."/>
            <person name="Chevignon G."/>
            <person name="Christen J.M."/>
            <person name="Clarke D.F."/>
            <person name="Dittmer N.T."/>
            <person name="Ferguson L.C.F."/>
            <person name="Garavelou S."/>
            <person name="Gordon K.H.J."/>
            <person name="Gunaratna R.T."/>
            <person name="Han Y."/>
            <person name="Hauser F."/>
            <person name="He Y."/>
            <person name="Heidel-Fischer H."/>
            <person name="Hirsh A."/>
            <person name="Hu Y."/>
            <person name="Jiang H."/>
            <person name="Kalra D."/>
            <person name="Klinner C."/>
            <person name="Konig C."/>
            <person name="Kovar C."/>
            <person name="Kroll A.R."/>
            <person name="Kuwar S.S."/>
            <person name="Lee S.L."/>
            <person name="Lehman R."/>
            <person name="Li K."/>
            <person name="Li Z."/>
            <person name="Liang H."/>
            <person name="Lovelace S."/>
            <person name="Lu Z."/>
            <person name="Mansfield J.H."/>
            <person name="McCulloch K.J."/>
            <person name="Mathew T."/>
            <person name="Morton B."/>
            <person name="Muzny D.M."/>
            <person name="Neunemann D."/>
            <person name="Ongeri F."/>
            <person name="Pauchet Y."/>
            <person name="Pu L.L."/>
            <person name="Pyrousis I."/>
            <person name="Rao X.J."/>
            <person name="Redding A."/>
            <person name="Roesel C."/>
            <person name="Sanchez-Gracia A."/>
            <person name="Schaack S."/>
            <person name="Shukla A."/>
            <person name="Tetreau G."/>
            <person name="Wang Y."/>
            <person name="Xiong G.H."/>
            <person name="Traut W."/>
            <person name="Walsh T.K."/>
            <person name="Worley K.C."/>
            <person name="Wu D."/>
            <person name="Wu W."/>
            <person name="Wu Y.Q."/>
            <person name="Zhang X."/>
            <person name="Zou Z."/>
            <person name="Zucker H."/>
            <person name="Briscoe A.D."/>
            <person name="Burmester T."/>
            <person name="Clem R.J."/>
            <person name="Feyereisen R."/>
            <person name="Grimmelikhuijzen C.J.P."/>
            <person name="Hamodrakas S.J."/>
            <person name="Hansson B.S."/>
            <person name="Huguet E."/>
            <person name="Jermiin L.S."/>
            <person name="Lan Q."/>
            <person name="Lehman H.K."/>
            <person name="Lorenzen M."/>
            <person name="Merzendorfer H."/>
            <person name="Michalopoulos I."/>
            <person name="Morton D.B."/>
            <person name="Muthukrishnan S."/>
            <person name="Oakeshott J.G."/>
            <person name="Palmer W."/>
            <person name="Park Y."/>
            <person name="Passarelli A.L."/>
            <person name="Rozas J."/>
            <person name="Schwartz L.M."/>
            <person name="Smith W."/>
            <person name="Southgate A."/>
            <person name="Vilcinskas A."/>
            <person name="Vogt R."/>
            <person name="Wang P."/>
            <person name="Werren J."/>
            <person name="Yu X.Q."/>
            <person name="Zhou J.J."/>
            <person name="Brown S.J."/>
            <person name="Scherer S.E."/>
            <person name="Richards S."/>
            <person name="Blissard G.W."/>
        </authorList>
    </citation>
    <scope>NUCLEOTIDE SEQUENCE</scope>
</reference>
<proteinExistence type="predicted"/>
<dbReference type="InterPro" id="IPR000477">
    <property type="entry name" value="RT_dom"/>
</dbReference>
<name>A0A921YWX7_MANSE</name>
<dbReference type="PANTHER" id="PTHR33332">
    <property type="entry name" value="REVERSE TRANSCRIPTASE DOMAIN-CONTAINING PROTEIN"/>
    <property type="match status" value="1"/>
</dbReference>
<dbReference type="Pfam" id="PF00078">
    <property type="entry name" value="RVT_1"/>
    <property type="match status" value="1"/>
</dbReference>
<accession>A0A921YWX7</accession>
<dbReference type="Proteomes" id="UP000791440">
    <property type="component" value="Unassembled WGS sequence"/>
</dbReference>
<comment type="caution">
    <text evidence="2">The sequence shown here is derived from an EMBL/GenBank/DDBJ whole genome shotgun (WGS) entry which is preliminary data.</text>
</comment>
<reference evidence="2" key="2">
    <citation type="submission" date="2020-12" db="EMBL/GenBank/DDBJ databases">
        <authorList>
            <person name="Kanost M."/>
        </authorList>
    </citation>
    <scope>NUCLEOTIDE SEQUENCE</scope>
</reference>
<evidence type="ECO:0000259" key="1">
    <source>
        <dbReference type="PROSITE" id="PS50878"/>
    </source>
</evidence>
<keyword evidence="3" id="KW-1185">Reference proteome</keyword>
<dbReference type="EMBL" id="JH668341">
    <property type="protein sequence ID" value="KAG6447147.1"/>
    <property type="molecule type" value="Genomic_DNA"/>
</dbReference>
<feature type="domain" description="Reverse transcriptase" evidence="1">
    <location>
        <begin position="1"/>
        <end position="207"/>
    </location>
</feature>
<evidence type="ECO:0000313" key="2">
    <source>
        <dbReference type="EMBL" id="KAG6447147.1"/>
    </source>
</evidence>